<feature type="compositionally biased region" description="Low complexity" evidence="1">
    <location>
        <begin position="102"/>
        <end position="113"/>
    </location>
</feature>
<feature type="region of interest" description="Disordered" evidence="1">
    <location>
        <begin position="215"/>
        <end position="253"/>
    </location>
</feature>
<dbReference type="EMBL" id="BEGY01000046">
    <property type="protein sequence ID" value="GAX79866.1"/>
    <property type="molecule type" value="Genomic_DNA"/>
</dbReference>
<reference evidence="3 4" key="1">
    <citation type="submission" date="2017-08" db="EMBL/GenBank/DDBJ databases">
        <title>Acidophilic green algal genome provides insights into adaptation to an acidic environment.</title>
        <authorList>
            <person name="Hirooka S."/>
            <person name="Hirose Y."/>
            <person name="Kanesaki Y."/>
            <person name="Higuchi S."/>
            <person name="Fujiwara T."/>
            <person name="Onuma R."/>
            <person name="Era A."/>
            <person name="Ohbayashi R."/>
            <person name="Uzuka A."/>
            <person name="Nozaki H."/>
            <person name="Yoshikawa H."/>
            <person name="Miyagishima S.Y."/>
        </authorList>
    </citation>
    <scope>NUCLEOTIDE SEQUENCE [LARGE SCALE GENOMIC DNA]</scope>
    <source>
        <strain evidence="3 4">NIES-2499</strain>
    </source>
</reference>
<accession>A0A250X9Z5</accession>
<gene>
    <name evidence="3" type="ORF">CEUSTIGMA_g7306.t1</name>
</gene>
<keyword evidence="4" id="KW-1185">Reference proteome</keyword>
<proteinExistence type="predicted"/>
<feature type="region of interest" description="Disordered" evidence="1">
    <location>
        <begin position="713"/>
        <end position="732"/>
    </location>
</feature>
<feature type="compositionally biased region" description="Polar residues" evidence="1">
    <location>
        <begin position="659"/>
        <end position="671"/>
    </location>
</feature>
<protein>
    <recommendedName>
        <fullName evidence="2">EF-hand domain-containing protein</fullName>
    </recommendedName>
</protein>
<feature type="compositionally biased region" description="Polar residues" evidence="1">
    <location>
        <begin position="679"/>
        <end position="688"/>
    </location>
</feature>
<feature type="compositionally biased region" description="Polar residues" evidence="1">
    <location>
        <begin position="764"/>
        <end position="774"/>
    </location>
</feature>
<feature type="region of interest" description="Disordered" evidence="1">
    <location>
        <begin position="737"/>
        <end position="778"/>
    </location>
</feature>
<feature type="region of interest" description="Disordered" evidence="1">
    <location>
        <begin position="82"/>
        <end position="120"/>
    </location>
</feature>
<dbReference type="PANTHER" id="PTHR38130:SF1">
    <property type="entry name" value="EF-HAND DOMAIN-CONTAINING PROTEIN"/>
    <property type="match status" value="1"/>
</dbReference>
<organism evidence="3 4">
    <name type="scientific">Chlamydomonas eustigma</name>
    <dbReference type="NCBI Taxonomy" id="1157962"/>
    <lineage>
        <taxon>Eukaryota</taxon>
        <taxon>Viridiplantae</taxon>
        <taxon>Chlorophyta</taxon>
        <taxon>core chlorophytes</taxon>
        <taxon>Chlorophyceae</taxon>
        <taxon>CS clade</taxon>
        <taxon>Chlamydomonadales</taxon>
        <taxon>Chlamydomonadaceae</taxon>
        <taxon>Chlamydomonas</taxon>
    </lineage>
</organism>
<feature type="domain" description="EF-hand" evidence="2">
    <location>
        <begin position="351"/>
        <end position="386"/>
    </location>
</feature>
<sequence>MDAFDQYPPSCSYYSNRVDDLGRSTVQHKPLYKGEHTQDTLAKVFNDPSMRPKISGPVGREPYNKTLTSLITTDIWGASSKPKDILTNPRGTNPLDPRYVLSSSKTSFSRPSSAVAKGQRDSIRDILQHSIAPQAEDHGGRDIMSVADIDGARPKTFERAGHLSNATLDAKDIEGSWPGWKHPFRAHVGVNLRDPGLNVSDINNYLPRRNYRNLYKDQPQQGSGGGGQPTASISPPVLPAQTHHSEVPQPAPLPPGFIFTGLPVFQAPAPEVWAPASTMPSQGEMDAHMVARQQHEEVRRVAAEVDAAKLARHDKNDVNIAHRALISQAQGKEELRRSADDMISELSISRQQVEGLWAAFKAADREGSGCLTVAEMGIAFQRAGVRQSRQQMEALAAGLRDNVGLLPYRDLAKVLMAKSKNPGSDLKLFGIGLQRKPPVPAARSASASRPKSAVPAASLRGSHPSRPGSAVFKPNKDTSAADIHIAQHSAQTSPTPLSSIPAAAVTNYIVDQISATEQTGGPQLQEPAMIPQDSAPQQPTEERSVALNWQQRQQFQDWQNQNMYVSETGQEYHPYKSQTYWFGGAEGIEAQRIEAAAWKASHDATHKVTTYHIGESVAAAKTAAANHQVTTVTPSVIYDADPSGRPQSARPYSDVSDGAGQQPQRPTSATRAQHGAASQEPSGASLGSTLKGAVPPVGTAALINDIVGQVHTRSGISRPSSAVQARRSTQDPWVTLHGGSGTQAAAGKPSVRPISARPHASAGMSFSSVAQSQGGPKMENLNRHMMRADIEAVRGLY</sequence>
<dbReference type="SUPFAM" id="SSF47473">
    <property type="entry name" value="EF-hand"/>
    <property type="match status" value="1"/>
</dbReference>
<dbReference type="InterPro" id="IPR002048">
    <property type="entry name" value="EF_hand_dom"/>
</dbReference>
<dbReference type="Gene3D" id="1.10.238.10">
    <property type="entry name" value="EF-hand"/>
    <property type="match status" value="1"/>
</dbReference>
<evidence type="ECO:0000259" key="2">
    <source>
        <dbReference type="PROSITE" id="PS50222"/>
    </source>
</evidence>
<feature type="region of interest" description="Disordered" evidence="1">
    <location>
        <begin position="439"/>
        <end position="475"/>
    </location>
</feature>
<dbReference type="PANTHER" id="PTHR38130">
    <property type="entry name" value="EF-HAND DOMAIN-CONTAINING PROTEIN"/>
    <property type="match status" value="1"/>
</dbReference>
<dbReference type="GO" id="GO:0005509">
    <property type="term" value="F:calcium ion binding"/>
    <property type="evidence" value="ECO:0007669"/>
    <property type="project" value="InterPro"/>
</dbReference>
<comment type="caution">
    <text evidence="3">The sequence shown here is derived from an EMBL/GenBank/DDBJ whole genome shotgun (WGS) entry which is preliminary data.</text>
</comment>
<feature type="region of interest" description="Disordered" evidence="1">
    <location>
        <begin position="636"/>
        <end position="691"/>
    </location>
</feature>
<evidence type="ECO:0000313" key="3">
    <source>
        <dbReference type="EMBL" id="GAX79866.1"/>
    </source>
</evidence>
<feature type="compositionally biased region" description="Low complexity" evidence="1">
    <location>
        <begin position="441"/>
        <end position="458"/>
    </location>
</feature>
<dbReference type="InterPro" id="IPR011992">
    <property type="entry name" value="EF-hand-dom_pair"/>
</dbReference>
<evidence type="ECO:0000256" key="1">
    <source>
        <dbReference type="SAM" id="MobiDB-lite"/>
    </source>
</evidence>
<dbReference type="OrthoDB" id="550742at2759"/>
<dbReference type="Proteomes" id="UP000232323">
    <property type="component" value="Unassembled WGS sequence"/>
</dbReference>
<dbReference type="PROSITE" id="PS50222">
    <property type="entry name" value="EF_HAND_2"/>
    <property type="match status" value="1"/>
</dbReference>
<evidence type="ECO:0000313" key="4">
    <source>
        <dbReference type="Proteomes" id="UP000232323"/>
    </source>
</evidence>
<name>A0A250X9Z5_9CHLO</name>
<dbReference type="AlphaFoldDB" id="A0A250X9Z5"/>